<dbReference type="EMBL" id="UPHP01000050">
    <property type="protein sequence ID" value="VBA37980.1"/>
    <property type="molecule type" value="Genomic_DNA"/>
</dbReference>
<dbReference type="Gene3D" id="3.10.50.30">
    <property type="entry name" value="Transcription elongation factor, GreA/GreB, C-terminal domain"/>
    <property type="match status" value="1"/>
</dbReference>
<proteinExistence type="predicted"/>
<dbReference type="PROSITE" id="PS00830">
    <property type="entry name" value="GREAB_2"/>
    <property type="match status" value="1"/>
</dbReference>
<reference evidence="2 3" key="1">
    <citation type="submission" date="2018-09" db="EMBL/GenBank/DDBJ databases">
        <authorList>
            <person name="Tagini F."/>
        </authorList>
    </citation>
    <scope>NUCLEOTIDE SEQUENCE [LARGE SCALE GENOMIC DNA]</scope>
    <source>
        <strain evidence="2 3">MK136</strain>
    </source>
</reference>
<dbReference type="PIRSF" id="PIRSF006092">
    <property type="entry name" value="GreA_GreB"/>
    <property type="match status" value="1"/>
</dbReference>
<dbReference type="InterPro" id="IPR018151">
    <property type="entry name" value="TF_GreA/GreB_CS"/>
</dbReference>
<dbReference type="Pfam" id="PF01272">
    <property type="entry name" value="GreA_GreB"/>
    <property type="match status" value="1"/>
</dbReference>
<organism evidence="2 3">
    <name type="scientific">Mycobacterium attenuatum</name>
    <dbReference type="NCBI Taxonomy" id="2341086"/>
    <lineage>
        <taxon>Bacteria</taxon>
        <taxon>Bacillati</taxon>
        <taxon>Actinomycetota</taxon>
        <taxon>Actinomycetes</taxon>
        <taxon>Mycobacteriales</taxon>
        <taxon>Mycobacteriaceae</taxon>
        <taxon>Mycobacterium</taxon>
    </lineage>
</organism>
<dbReference type="GO" id="GO:0070063">
    <property type="term" value="F:RNA polymerase binding"/>
    <property type="evidence" value="ECO:0007669"/>
    <property type="project" value="InterPro"/>
</dbReference>
<dbReference type="RefSeq" id="WP_122525392.1">
    <property type="nucleotide sequence ID" value="NZ_UPHP01000050.1"/>
</dbReference>
<dbReference type="InterPro" id="IPR036953">
    <property type="entry name" value="GreA/GreB_C_sf"/>
</dbReference>
<dbReference type="InterPro" id="IPR023459">
    <property type="entry name" value="Tscrpt_elong_fac_GreA/B_fam"/>
</dbReference>
<dbReference type="GO" id="GO:0003746">
    <property type="term" value="F:translation elongation factor activity"/>
    <property type="evidence" value="ECO:0007669"/>
    <property type="project" value="UniProtKB-KW"/>
</dbReference>
<feature type="domain" description="Transcription elongation factor GreA/GreB C-terminal" evidence="1">
    <location>
        <begin position="80"/>
        <end position="148"/>
    </location>
</feature>
<evidence type="ECO:0000313" key="3">
    <source>
        <dbReference type="Proteomes" id="UP000273307"/>
    </source>
</evidence>
<evidence type="ECO:0000313" key="2">
    <source>
        <dbReference type="EMBL" id="VBA37980.1"/>
    </source>
</evidence>
<protein>
    <submittedName>
        <fullName evidence="2">Transcription elongation factor GreA</fullName>
    </submittedName>
</protein>
<dbReference type="AlphaFoldDB" id="A0A498Q282"/>
<accession>A0A498Q282</accession>
<dbReference type="SUPFAM" id="SSF54534">
    <property type="entry name" value="FKBP-like"/>
    <property type="match status" value="1"/>
</dbReference>
<gene>
    <name evidence="2" type="primary">greA_3</name>
    <name evidence="2" type="ORF">LAUMK136_02218</name>
</gene>
<dbReference type="InterPro" id="IPR001437">
    <property type="entry name" value="Tscrpt_elong_fac_GreA/B_C"/>
</dbReference>
<dbReference type="Proteomes" id="UP000273307">
    <property type="component" value="Unassembled WGS sequence"/>
</dbReference>
<dbReference type="GO" id="GO:0032784">
    <property type="term" value="P:regulation of DNA-templated transcription elongation"/>
    <property type="evidence" value="ECO:0007669"/>
    <property type="project" value="InterPro"/>
</dbReference>
<keyword evidence="2" id="KW-0251">Elongation factor</keyword>
<dbReference type="OrthoDB" id="5118809at2"/>
<evidence type="ECO:0000259" key="1">
    <source>
        <dbReference type="Pfam" id="PF01272"/>
    </source>
</evidence>
<name>A0A498Q282_9MYCO</name>
<sequence>MTTTEHIRMTQQDHSRLLNELIALRSQHGLQDGIEAPDDFLDYHANVIARYCARKARIREIEELLTSAIVGAGVVGDVVARPGMVVTIRYESTGQTETFLLGRRGAENADIPVYSTLSPLGRAIIGARLGERRVYSIPQEADLVVTLLAAVPYQGSGDV</sequence>
<keyword evidence="3" id="KW-1185">Reference proteome</keyword>
<dbReference type="GO" id="GO:0003677">
    <property type="term" value="F:DNA binding"/>
    <property type="evidence" value="ECO:0007669"/>
    <property type="project" value="InterPro"/>
</dbReference>
<keyword evidence="2" id="KW-0648">Protein biosynthesis</keyword>